<comment type="subcellular location">
    <subcellularLocation>
        <location evidence="3">Cell membrane</location>
        <location evidence="3">Sarcolemma</location>
        <topology evidence="3">Single-pass type II membrane protein</topology>
    </subcellularLocation>
    <subcellularLocation>
        <location evidence="2">Cytoplasm</location>
        <location evidence="2">Cytoskeleton</location>
    </subcellularLocation>
</comment>
<evidence type="ECO:0000256" key="3">
    <source>
        <dbReference type="ARBA" id="ARBA00004274"/>
    </source>
</evidence>
<dbReference type="InterPro" id="IPR006875">
    <property type="entry name" value="Sarcoglycan"/>
</dbReference>
<keyword evidence="12" id="KW-1015">Disulfide bond</keyword>
<dbReference type="AlphaFoldDB" id="A0A6P8YDE2"/>
<proteinExistence type="inferred from homology"/>
<reference evidence="18" key="1">
    <citation type="submission" date="2025-08" db="UniProtKB">
        <authorList>
            <consortium name="RefSeq"/>
        </authorList>
    </citation>
    <scope>IDENTIFICATION</scope>
    <source>
        <tissue evidence="18">Total insect</tissue>
    </source>
</reference>
<keyword evidence="13" id="KW-0325">Glycoprotein</keyword>
<keyword evidence="11 16" id="KW-0472">Membrane</keyword>
<dbReference type="KEGG" id="tpal:117641307"/>
<name>A0A6P8YDE2_THRPL</name>
<dbReference type="InParanoid" id="A0A6P8YDE2"/>
<dbReference type="CTD" id="41525"/>
<evidence type="ECO:0000256" key="12">
    <source>
        <dbReference type="ARBA" id="ARBA00023157"/>
    </source>
</evidence>
<comment type="similarity">
    <text evidence="4">Belongs to the sarcoglycan beta/delta/gamma/zeta family.</text>
</comment>
<dbReference type="OrthoDB" id="5843723at2759"/>
<keyword evidence="9" id="KW-0735">Signal-anchor</keyword>
<evidence type="ECO:0000256" key="4">
    <source>
        <dbReference type="ARBA" id="ARBA00007574"/>
    </source>
</evidence>
<evidence type="ECO:0000256" key="5">
    <source>
        <dbReference type="ARBA" id="ARBA00015329"/>
    </source>
</evidence>
<comment type="function">
    <text evidence="1">Component of the sarcoglycan complex, a subcomplex of the dystrophin-glycoprotein complex which forms a link between the F-actin cytoskeleton and the extracellular matrix.</text>
</comment>
<dbReference type="PANTHER" id="PTHR21142:SF2">
    <property type="entry name" value="BETA-SARCOGLYCAN"/>
    <property type="match status" value="1"/>
</dbReference>
<evidence type="ECO:0000256" key="14">
    <source>
        <dbReference type="ARBA" id="ARBA00023212"/>
    </source>
</evidence>
<evidence type="ECO:0000256" key="6">
    <source>
        <dbReference type="ARBA" id="ARBA00022475"/>
    </source>
</evidence>
<comment type="subunit">
    <text evidence="15">Cross-link to form 2 major subcomplexes: one consisting of SGCB, SGCD and SGCG and the other consisting of SGCB and SGCD. The association between SGCB and SGCG is particularly strong while SGCA is loosely associated with the other sarcoglycans.</text>
</comment>
<evidence type="ECO:0000256" key="10">
    <source>
        <dbReference type="ARBA" id="ARBA00022989"/>
    </source>
</evidence>
<dbReference type="GeneID" id="117641307"/>
<dbReference type="GO" id="GO:0005856">
    <property type="term" value="C:cytoskeleton"/>
    <property type="evidence" value="ECO:0007669"/>
    <property type="project" value="UniProtKB-SubCell"/>
</dbReference>
<dbReference type="GO" id="GO:0042383">
    <property type="term" value="C:sarcolemma"/>
    <property type="evidence" value="ECO:0007669"/>
    <property type="project" value="UniProtKB-SubCell"/>
</dbReference>
<keyword evidence="10 16" id="KW-1133">Transmembrane helix</keyword>
<dbReference type="RefSeq" id="XP_034234401.1">
    <property type="nucleotide sequence ID" value="XM_034378510.1"/>
</dbReference>
<evidence type="ECO:0000256" key="11">
    <source>
        <dbReference type="ARBA" id="ARBA00023136"/>
    </source>
</evidence>
<dbReference type="GO" id="GO:0007517">
    <property type="term" value="P:muscle organ development"/>
    <property type="evidence" value="ECO:0007669"/>
    <property type="project" value="InterPro"/>
</dbReference>
<organism evidence="18">
    <name type="scientific">Thrips palmi</name>
    <name type="common">Melon thrips</name>
    <dbReference type="NCBI Taxonomy" id="161013"/>
    <lineage>
        <taxon>Eukaryota</taxon>
        <taxon>Metazoa</taxon>
        <taxon>Ecdysozoa</taxon>
        <taxon>Arthropoda</taxon>
        <taxon>Hexapoda</taxon>
        <taxon>Insecta</taxon>
        <taxon>Pterygota</taxon>
        <taxon>Neoptera</taxon>
        <taxon>Paraneoptera</taxon>
        <taxon>Thysanoptera</taxon>
        <taxon>Terebrantia</taxon>
        <taxon>Thripoidea</taxon>
        <taxon>Thripidae</taxon>
        <taxon>Thrips</taxon>
    </lineage>
</organism>
<dbReference type="Proteomes" id="UP000515158">
    <property type="component" value="Unplaced"/>
</dbReference>
<evidence type="ECO:0000313" key="18">
    <source>
        <dbReference type="RefSeq" id="XP_034234401.1"/>
    </source>
</evidence>
<feature type="transmembrane region" description="Helical" evidence="16">
    <location>
        <begin position="54"/>
        <end position="81"/>
    </location>
</feature>
<keyword evidence="17" id="KW-1185">Reference proteome</keyword>
<evidence type="ECO:0000256" key="9">
    <source>
        <dbReference type="ARBA" id="ARBA00022968"/>
    </source>
</evidence>
<dbReference type="GO" id="GO:0016012">
    <property type="term" value="C:sarcoglycan complex"/>
    <property type="evidence" value="ECO:0007669"/>
    <property type="project" value="InterPro"/>
</dbReference>
<keyword evidence="8 16" id="KW-0812">Transmembrane</keyword>
<dbReference type="InterPro" id="IPR027659">
    <property type="entry name" value="Sgcb"/>
</dbReference>
<accession>A0A6P8YDE2</accession>
<evidence type="ECO:0000256" key="13">
    <source>
        <dbReference type="ARBA" id="ARBA00023180"/>
    </source>
</evidence>
<keyword evidence="14" id="KW-0206">Cytoskeleton</keyword>
<evidence type="ECO:0000256" key="16">
    <source>
        <dbReference type="SAM" id="Phobius"/>
    </source>
</evidence>
<evidence type="ECO:0000256" key="7">
    <source>
        <dbReference type="ARBA" id="ARBA00022490"/>
    </source>
</evidence>
<keyword evidence="6" id="KW-1003">Cell membrane</keyword>
<keyword evidence="7" id="KW-0963">Cytoplasm</keyword>
<evidence type="ECO:0000256" key="2">
    <source>
        <dbReference type="ARBA" id="ARBA00004245"/>
    </source>
</evidence>
<dbReference type="Pfam" id="PF04790">
    <property type="entry name" value="Sarcoglycan_1"/>
    <property type="match status" value="1"/>
</dbReference>
<gene>
    <name evidence="18" type="primary">LOC117641307</name>
</gene>
<evidence type="ECO:0000256" key="1">
    <source>
        <dbReference type="ARBA" id="ARBA00002860"/>
    </source>
</evidence>
<evidence type="ECO:0000256" key="15">
    <source>
        <dbReference type="ARBA" id="ARBA00026041"/>
    </source>
</evidence>
<dbReference type="FunCoup" id="A0A6P8YDE2">
    <property type="interactions" value="255"/>
</dbReference>
<evidence type="ECO:0000256" key="8">
    <source>
        <dbReference type="ARBA" id="ARBA00022692"/>
    </source>
</evidence>
<dbReference type="PANTHER" id="PTHR21142">
    <property type="entry name" value="SARCOGLYCANS"/>
    <property type="match status" value="1"/>
</dbReference>
<sequence>MSENLSEQSTLSLRNKALLKRSMNRNHSNNMRAGYVAVNEQYLHKTGLRGRKTYAFWTLIMLLFFMAVGNLMLTFIILGVLRLGQGMESLELVPEASLIKFFGNTDLDRIFKRDGKLESFNDAPLKLTGNNGSVVVKLVNTGDANQPRIVSNQDETSVIGVKSFDIQDPSTGQTVFSTDFPNFGLPQGVEKLDIKLARTHRIASPIDKGLILSADSYVRMKGTEGTHMDGQEILWKADQDIFLKSVNGSVILDAPKGIFLDVKNMPIATSESNKPGKPITLQYKICVCIPTGKVFRVPVVQGLSHKNSGCNYYSAAIDPCI</sequence>
<evidence type="ECO:0000313" key="17">
    <source>
        <dbReference type="Proteomes" id="UP000515158"/>
    </source>
</evidence>
<protein>
    <recommendedName>
        <fullName evidence="5">Beta-sarcoglycan</fullName>
    </recommendedName>
</protein>